<dbReference type="InterPro" id="IPR006260">
    <property type="entry name" value="TonB/TolA_C"/>
</dbReference>
<sequence>MNAAASPSLPPRAPAGRRLGLTLLCAALLHLAVLFGVGFSLPAPDLPSKTLDVTIATFKSETPPEKAELLAQHDQQGSGSLEQQATPKTTERAPFQDSRINPVAAPAVPRASPPPPPPQASVTTRAPRPQQAPSQAPPPRPAEPRPAEAPRFDSSQLSAEIASLEAQLSDERELYAKRPRVHRLNAASTMRDKGAWYKEEWRRKVERVGNLNYPDEARRQRLYGSLRLLVAINRDGTLREVALLESSGQPILDQAAMRIVRLSAPFAPFSGDLADVDVLEIIRTWRFARGDRLASQ</sequence>
<dbReference type="EMBL" id="LT629780">
    <property type="protein sequence ID" value="SDT98451.1"/>
    <property type="molecule type" value="Genomic_DNA"/>
</dbReference>
<evidence type="ECO:0000259" key="11">
    <source>
        <dbReference type="PROSITE" id="PS52015"/>
    </source>
</evidence>
<organism evidence="12 13">
    <name type="scientific">Geopseudomonas guangdongensis</name>
    <dbReference type="NCBI Taxonomy" id="1245526"/>
    <lineage>
        <taxon>Bacteria</taxon>
        <taxon>Pseudomonadati</taxon>
        <taxon>Pseudomonadota</taxon>
        <taxon>Gammaproteobacteria</taxon>
        <taxon>Pseudomonadales</taxon>
        <taxon>Pseudomonadaceae</taxon>
        <taxon>Geopseudomonas</taxon>
    </lineage>
</organism>
<gene>
    <name evidence="12" type="ORF">SAMN05216580_0829</name>
</gene>
<proteinExistence type="inferred from homology"/>
<feature type="region of interest" description="Disordered" evidence="10">
    <location>
        <begin position="64"/>
        <end position="153"/>
    </location>
</feature>
<accession>A0A1H2ETQ2</accession>
<evidence type="ECO:0000256" key="8">
    <source>
        <dbReference type="ARBA" id="ARBA00022989"/>
    </source>
</evidence>
<feature type="compositionally biased region" description="Low complexity" evidence="10">
    <location>
        <begin position="120"/>
        <end position="134"/>
    </location>
</feature>
<evidence type="ECO:0000256" key="9">
    <source>
        <dbReference type="ARBA" id="ARBA00023136"/>
    </source>
</evidence>
<feature type="compositionally biased region" description="Polar residues" evidence="10">
    <location>
        <begin position="73"/>
        <end position="88"/>
    </location>
</feature>
<dbReference type="SUPFAM" id="SSF74653">
    <property type="entry name" value="TolA/TonB C-terminal domain"/>
    <property type="match status" value="1"/>
</dbReference>
<protein>
    <submittedName>
        <fullName evidence="12">Protein TonB</fullName>
    </submittedName>
</protein>
<evidence type="ECO:0000256" key="2">
    <source>
        <dbReference type="ARBA" id="ARBA00006555"/>
    </source>
</evidence>
<keyword evidence="3" id="KW-0813">Transport</keyword>
<comment type="subcellular location">
    <subcellularLocation>
        <location evidence="1">Cell inner membrane</location>
        <topology evidence="1">Single-pass membrane protein</topology>
        <orientation evidence="1">Periplasmic side</orientation>
    </subcellularLocation>
</comment>
<dbReference type="OrthoDB" id="9803361at2"/>
<dbReference type="GO" id="GO:0055085">
    <property type="term" value="P:transmembrane transport"/>
    <property type="evidence" value="ECO:0007669"/>
    <property type="project" value="InterPro"/>
</dbReference>
<feature type="domain" description="TonB C-terminal" evidence="11">
    <location>
        <begin position="198"/>
        <end position="296"/>
    </location>
</feature>
<keyword evidence="8" id="KW-1133">Transmembrane helix</keyword>
<evidence type="ECO:0000256" key="4">
    <source>
        <dbReference type="ARBA" id="ARBA00022475"/>
    </source>
</evidence>
<evidence type="ECO:0000313" key="13">
    <source>
        <dbReference type="Proteomes" id="UP000243063"/>
    </source>
</evidence>
<dbReference type="InterPro" id="IPR037682">
    <property type="entry name" value="TonB_C"/>
</dbReference>
<evidence type="ECO:0000256" key="7">
    <source>
        <dbReference type="ARBA" id="ARBA00022927"/>
    </source>
</evidence>
<feature type="compositionally biased region" description="Basic and acidic residues" evidence="10">
    <location>
        <begin position="142"/>
        <end position="151"/>
    </location>
</feature>
<keyword evidence="7" id="KW-0653">Protein transport</keyword>
<keyword evidence="13" id="KW-1185">Reference proteome</keyword>
<dbReference type="STRING" id="1245526.SAMN05216580_0829"/>
<evidence type="ECO:0000256" key="10">
    <source>
        <dbReference type="SAM" id="MobiDB-lite"/>
    </source>
</evidence>
<dbReference type="GO" id="GO:0015031">
    <property type="term" value="P:protein transport"/>
    <property type="evidence" value="ECO:0007669"/>
    <property type="project" value="UniProtKB-KW"/>
</dbReference>
<dbReference type="PANTHER" id="PTHR33446:SF11">
    <property type="entry name" value="TONB3"/>
    <property type="match status" value="1"/>
</dbReference>
<dbReference type="Proteomes" id="UP000243063">
    <property type="component" value="Chromosome I"/>
</dbReference>
<dbReference type="FunFam" id="3.30.1150.10:FF:000012">
    <property type="entry name" value="Energy transducer TonB"/>
    <property type="match status" value="1"/>
</dbReference>
<dbReference type="Gene3D" id="3.30.1150.10">
    <property type="match status" value="1"/>
</dbReference>
<keyword evidence="5" id="KW-0997">Cell inner membrane</keyword>
<keyword evidence="4" id="KW-1003">Cell membrane</keyword>
<name>A0A1H2ETQ2_9GAMM</name>
<evidence type="ECO:0000256" key="3">
    <source>
        <dbReference type="ARBA" id="ARBA00022448"/>
    </source>
</evidence>
<keyword evidence="9" id="KW-0472">Membrane</keyword>
<dbReference type="Pfam" id="PF03544">
    <property type="entry name" value="TonB_C"/>
    <property type="match status" value="1"/>
</dbReference>
<dbReference type="PANTHER" id="PTHR33446">
    <property type="entry name" value="PROTEIN TONB-RELATED"/>
    <property type="match status" value="1"/>
</dbReference>
<dbReference type="RefSeq" id="WP_090212334.1">
    <property type="nucleotide sequence ID" value="NZ_LT629780.1"/>
</dbReference>
<evidence type="ECO:0000256" key="1">
    <source>
        <dbReference type="ARBA" id="ARBA00004383"/>
    </source>
</evidence>
<dbReference type="NCBIfam" id="TIGR01352">
    <property type="entry name" value="tonB_Cterm"/>
    <property type="match status" value="1"/>
</dbReference>
<dbReference type="GO" id="GO:0098797">
    <property type="term" value="C:plasma membrane protein complex"/>
    <property type="evidence" value="ECO:0007669"/>
    <property type="project" value="TreeGrafter"/>
</dbReference>
<keyword evidence="6" id="KW-0812">Transmembrane</keyword>
<evidence type="ECO:0000313" key="12">
    <source>
        <dbReference type="EMBL" id="SDT98451.1"/>
    </source>
</evidence>
<dbReference type="GO" id="GO:0031992">
    <property type="term" value="F:energy transducer activity"/>
    <property type="evidence" value="ECO:0007669"/>
    <property type="project" value="TreeGrafter"/>
</dbReference>
<dbReference type="PROSITE" id="PS52015">
    <property type="entry name" value="TONB_CTD"/>
    <property type="match status" value="1"/>
</dbReference>
<dbReference type="AlphaFoldDB" id="A0A1H2ETQ2"/>
<evidence type="ECO:0000256" key="6">
    <source>
        <dbReference type="ARBA" id="ARBA00022692"/>
    </source>
</evidence>
<reference evidence="13" key="1">
    <citation type="submission" date="2016-10" db="EMBL/GenBank/DDBJ databases">
        <authorList>
            <person name="Varghese N."/>
            <person name="Submissions S."/>
        </authorList>
    </citation>
    <scope>NUCLEOTIDE SEQUENCE [LARGE SCALE GENOMIC DNA]</scope>
    <source>
        <strain evidence="13">CCTCC 2012022</strain>
    </source>
</reference>
<dbReference type="InterPro" id="IPR051045">
    <property type="entry name" value="TonB-dependent_transducer"/>
</dbReference>
<comment type="similarity">
    <text evidence="2">Belongs to the TonB family.</text>
</comment>
<evidence type="ECO:0000256" key="5">
    <source>
        <dbReference type="ARBA" id="ARBA00022519"/>
    </source>
</evidence>